<dbReference type="FunFam" id="2.40.70.10:FF:000021">
    <property type="entry name" value="Aspartyl protease AED1"/>
    <property type="match status" value="2"/>
</dbReference>
<dbReference type="FunFam" id="2.40.70.10:FF:000013">
    <property type="entry name" value="Aspartyl protease AED1"/>
    <property type="match status" value="2"/>
</dbReference>
<reference evidence="9" key="1">
    <citation type="submission" date="2020-07" db="EMBL/GenBank/DDBJ databases">
        <title>Genome sequence and genetic diversity analysis of an under-domesticated orphan crop, white fonio (Digitaria exilis).</title>
        <authorList>
            <person name="Bennetzen J.L."/>
            <person name="Chen S."/>
            <person name="Ma X."/>
            <person name="Wang X."/>
            <person name="Yssel A.E.J."/>
            <person name="Chaluvadi S.R."/>
            <person name="Johnson M."/>
            <person name="Gangashetty P."/>
            <person name="Hamidou F."/>
            <person name="Sanogo M.D."/>
            <person name="Zwaenepoel A."/>
            <person name="Wallace J."/>
            <person name="Van De Peer Y."/>
            <person name="Van Deynze A."/>
        </authorList>
    </citation>
    <scope>NUCLEOTIDE SEQUENCE</scope>
    <source>
        <tissue evidence="9">Leaves</tissue>
    </source>
</reference>
<protein>
    <recommendedName>
        <fullName evidence="8">Peptidase A1 domain-containing protein</fullName>
    </recommendedName>
</protein>
<dbReference type="Gene3D" id="2.40.70.10">
    <property type="entry name" value="Acid Proteases"/>
    <property type="match status" value="4"/>
</dbReference>
<evidence type="ECO:0000256" key="3">
    <source>
        <dbReference type="ARBA" id="ARBA00022729"/>
    </source>
</evidence>
<evidence type="ECO:0000256" key="2">
    <source>
        <dbReference type="ARBA" id="ARBA00022670"/>
    </source>
</evidence>
<proteinExistence type="inferred from homology"/>
<feature type="active site" evidence="7">
    <location>
        <position position="130"/>
    </location>
</feature>
<dbReference type="InterPro" id="IPR001461">
    <property type="entry name" value="Aspartic_peptidase_A1"/>
</dbReference>
<dbReference type="GO" id="GO:0004190">
    <property type="term" value="F:aspartic-type endopeptidase activity"/>
    <property type="evidence" value="ECO:0007669"/>
    <property type="project" value="UniProtKB-KW"/>
</dbReference>
<comment type="similarity">
    <text evidence="1">Belongs to the peptidase A1 family.</text>
</comment>
<keyword evidence="5" id="KW-0378">Hydrolase</keyword>
<comment type="caution">
    <text evidence="9">The sequence shown here is derived from an EMBL/GenBank/DDBJ whole genome shotgun (WGS) entry which is preliminary data.</text>
</comment>
<sequence>MVKEESREGGAHVHLRVKKSRDVWLATLRVCEPLRPTSDPNRASVPLVHRHGPCAPASAAGKPSLSERLRRDRARRSHIISKATGRTVTLSDASGGVTIPTSIGSAVDSLEYVVTLGFGTPAVDQTVLIDTGSDLSWVQCKPCDSSSCYPQKDPLFDPNASSTYVPVPCNSDACKALADGYSDGCTNTTGTSLCQYGIEYGNFDTTVGVYSTETLTLNKHGVSVTNFSFGCGLRQQGTFDKFDGLLGLGGAPESLVSQTAHIYGGAFSYCLPPVNTTTGFLSLGAPGNNTAGFVFTPLHSSPEGATFYVVNLTGISVAGKKLNIPATAFAQGMIIDSGTVITGLPQTAYEALRTAFRSAMSKYPLLPPKDDLDTCYDFTGLSNVTVPTVSLTFDGGATVDLDVPSGILLEDCLAFAGDGADDTGIIGNVNQRTFEVLYDSARGHVGRATVPLVHRHGSCAPWQTSEKPSFTERLRRSHARANYIRSRTFKGMVSTLDDDANVTIPAYLGGSVDSLEYVVTVSLGTPAVSQVLLMDTGSDLSWVQCSPCNSTACYPQNDPLFDPSKSSTYASIPCNTDACRNLTADGYGDGCADTLCAFAIEYQDGSQTRGVYSEETLLLAPGVTVMDFHFGCAHDQDGSNDKYDGLIGLGGAPESLVVQTSSVYGGAFSYCLPAQNSEPGFLALGAPTSVNNSGFVFTPMTVEQETFYTVNLTGITVAGMKLDIPPAAFFQGMTIDSGTVITWLPQTAYEVLRTAFRSAMSKYPLVPPPEDYLDTCYNFTGLSNVTAPTISLTFDGGATVDLDVPSGILLEDCLAFAGDGVDDTGIIGNVNQRTFEVLYDSARGHATWADCRHRATSSPAPSFTLAAAGAMAVASISCADALPHKLPPQLGAGSRSSNPLAASPAVFGWGGSPAISSPVVFPASPRQIRRPPGLICSPRGCI</sequence>
<feature type="domain" description="Peptidase A1" evidence="8">
    <location>
        <begin position="517"/>
        <end position="849"/>
    </location>
</feature>
<evidence type="ECO:0000259" key="8">
    <source>
        <dbReference type="PROSITE" id="PS51767"/>
    </source>
</evidence>
<dbReference type="Pfam" id="PF14543">
    <property type="entry name" value="TAXi_N"/>
    <property type="match status" value="2"/>
</dbReference>
<keyword evidence="6" id="KW-1015">Disulfide bond</keyword>
<dbReference type="Proteomes" id="UP000636709">
    <property type="component" value="Unassembled WGS sequence"/>
</dbReference>
<evidence type="ECO:0000313" key="10">
    <source>
        <dbReference type="Proteomes" id="UP000636709"/>
    </source>
</evidence>
<dbReference type="InterPro" id="IPR032861">
    <property type="entry name" value="TAXi_N"/>
</dbReference>
<evidence type="ECO:0000256" key="1">
    <source>
        <dbReference type="ARBA" id="ARBA00007447"/>
    </source>
</evidence>
<name>A0A835FVX5_9POAL</name>
<evidence type="ECO:0000313" key="9">
    <source>
        <dbReference type="EMBL" id="KAF8779184.1"/>
    </source>
</evidence>
<accession>A0A835FVX5</accession>
<evidence type="ECO:0000256" key="4">
    <source>
        <dbReference type="ARBA" id="ARBA00022750"/>
    </source>
</evidence>
<evidence type="ECO:0000256" key="6">
    <source>
        <dbReference type="ARBA" id="ARBA00023157"/>
    </source>
</evidence>
<evidence type="ECO:0000256" key="7">
    <source>
        <dbReference type="PIRSR" id="PIRSR601461-1"/>
    </source>
</evidence>
<dbReference type="InterPro" id="IPR033121">
    <property type="entry name" value="PEPTIDASE_A1"/>
</dbReference>
<dbReference type="SUPFAM" id="SSF50630">
    <property type="entry name" value="Acid proteases"/>
    <property type="match status" value="2"/>
</dbReference>
<feature type="active site" evidence="7">
    <location>
        <position position="336"/>
    </location>
</feature>
<dbReference type="PANTHER" id="PTHR13683:SF664">
    <property type="entry name" value="OS05G0203912 PROTEIN"/>
    <property type="match status" value="1"/>
</dbReference>
<dbReference type="PANTHER" id="PTHR13683">
    <property type="entry name" value="ASPARTYL PROTEASES"/>
    <property type="match status" value="1"/>
</dbReference>
<keyword evidence="2" id="KW-0645">Protease</keyword>
<feature type="domain" description="Peptidase A1" evidence="8">
    <location>
        <begin position="112"/>
        <end position="448"/>
    </location>
</feature>
<evidence type="ECO:0000256" key="5">
    <source>
        <dbReference type="ARBA" id="ARBA00022801"/>
    </source>
</evidence>
<keyword evidence="4" id="KW-0064">Aspartyl protease</keyword>
<dbReference type="InterPro" id="IPR001969">
    <property type="entry name" value="Aspartic_peptidase_AS"/>
</dbReference>
<dbReference type="InterPro" id="IPR032799">
    <property type="entry name" value="TAXi_C"/>
</dbReference>
<dbReference type="InterPro" id="IPR021109">
    <property type="entry name" value="Peptidase_aspartic_dom_sf"/>
</dbReference>
<dbReference type="EMBL" id="JACEFO010000186">
    <property type="protein sequence ID" value="KAF8779184.1"/>
    <property type="molecule type" value="Genomic_DNA"/>
</dbReference>
<keyword evidence="10" id="KW-1185">Reference proteome</keyword>
<dbReference type="GO" id="GO:0006508">
    <property type="term" value="P:proteolysis"/>
    <property type="evidence" value="ECO:0007669"/>
    <property type="project" value="UniProtKB-KW"/>
</dbReference>
<dbReference type="AlphaFoldDB" id="A0A835FVX5"/>
<dbReference type="Pfam" id="PF14541">
    <property type="entry name" value="TAXi_C"/>
    <property type="match status" value="2"/>
</dbReference>
<dbReference type="PROSITE" id="PS51767">
    <property type="entry name" value="PEPTIDASE_A1"/>
    <property type="match status" value="2"/>
</dbReference>
<dbReference type="PROSITE" id="PS00141">
    <property type="entry name" value="ASP_PROTEASE"/>
    <property type="match status" value="1"/>
</dbReference>
<gene>
    <name evidence="9" type="ORF">HU200_002860</name>
</gene>
<dbReference type="OrthoDB" id="2747330at2759"/>
<organism evidence="9 10">
    <name type="scientific">Digitaria exilis</name>
    <dbReference type="NCBI Taxonomy" id="1010633"/>
    <lineage>
        <taxon>Eukaryota</taxon>
        <taxon>Viridiplantae</taxon>
        <taxon>Streptophyta</taxon>
        <taxon>Embryophyta</taxon>
        <taxon>Tracheophyta</taxon>
        <taxon>Spermatophyta</taxon>
        <taxon>Magnoliopsida</taxon>
        <taxon>Liliopsida</taxon>
        <taxon>Poales</taxon>
        <taxon>Poaceae</taxon>
        <taxon>PACMAD clade</taxon>
        <taxon>Panicoideae</taxon>
        <taxon>Panicodae</taxon>
        <taxon>Paniceae</taxon>
        <taxon>Anthephorinae</taxon>
        <taxon>Digitaria</taxon>
    </lineage>
</organism>
<keyword evidence="3" id="KW-0732">Signal</keyword>